<organism evidence="1 2">
    <name type="scientific">Pedobacter frigiditerrae</name>
    <dbReference type="NCBI Taxonomy" id="2530452"/>
    <lineage>
        <taxon>Bacteria</taxon>
        <taxon>Pseudomonadati</taxon>
        <taxon>Bacteroidota</taxon>
        <taxon>Sphingobacteriia</taxon>
        <taxon>Sphingobacteriales</taxon>
        <taxon>Sphingobacteriaceae</taxon>
        <taxon>Pedobacter</taxon>
    </lineage>
</organism>
<sequence>MFKLIFSFFCLILIIEPSLAQKLVIHPKKGEIHFTSKTIIKDQQAFDNAINQKREKLVEALLSTFNGVYDSAIVDSNFLKRVKSEMKDQPFKVEDFDYHQVYLDTIIKSYITNADTLVGDYTVISIKKSTFVIHAEKDVLKTVTSSEDFAFSKNNEVMIQEFRKERKVINGYNCFKVIYKYKIDFSDVEEVDGVDILGILGVDQINTTEFWVTEKIQSLFHPICKEKEILEKYYPLEILQETSFFKGMKMFYTLKSISLSN</sequence>
<dbReference type="Proteomes" id="UP000292884">
    <property type="component" value="Unassembled WGS sequence"/>
</dbReference>
<accession>A0A4R0N365</accession>
<reference evidence="1 2" key="1">
    <citation type="submission" date="2019-02" db="EMBL/GenBank/DDBJ databases">
        <title>Pedobacter sp. RP-1-13 sp. nov., isolated from Arctic soil.</title>
        <authorList>
            <person name="Dahal R.H."/>
        </authorList>
    </citation>
    <scope>NUCLEOTIDE SEQUENCE [LARGE SCALE GENOMIC DNA]</scope>
    <source>
        <strain evidence="1 2">RP-1-13</strain>
    </source>
</reference>
<dbReference type="AlphaFoldDB" id="A0A4R0N365"/>
<protein>
    <submittedName>
        <fullName evidence="1">Uncharacterized protein</fullName>
    </submittedName>
</protein>
<keyword evidence="2" id="KW-1185">Reference proteome</keyword>
<evidence type="ECO:0000313" key="2">
    <source>
        <dbReference type="Proteomes" id="UP000292884"/>
    </source>
</evidence>
<dbReference type="OrthoDB" id="767719at2"/>
<dbReference type="EMBL" id="SJSK01000001">
    <property type="protein sequence ID" value="TCC94281.1"/>
    <property type="molecule type" value="Genomic_DNA"/>
</dbReference>
<name>A0A4R0N365_9SPHI</name>
<evidence type="ECO:0000313" key="1">
    <source>
        <dbReference type="EMBL" id="TCC94281.1"/>
    </source>
</evidence>
<comment type="caution">
    <text evidence="1">The sequence shown here is derived from an EMBL/GenBank/DDBJ whole genome shotgun (WGS) entry which is preliminary data.</text>
</comment>
<gene>
    <name evidence="1" type="ORF">EZ428_05760</name>
</gene>
<proteinExistence type="predicted"/>
<dbReference type="RefSeq" id="WP_131552142.1">
    <property type="nucleotide sequence ID" value="NZ_SJSK01000001.1"/>
</dbReference>